<evidence type="ECO:0000313" key="4">
    <source>
        <dbReference type="Proteomes" id="UP000315471"/>
    </source>
</evidence>
<keyword evidence="3" id="KW-0378">Hydrolase</keyword>
<sequence precursor="true">MKPLFVCILFALSPLLLLRADEPVPQATVVIELPIQGDRYDASRFTGLSKNERASESEAVWYPLTTKTRFALMLLKTQAVVTEYDISSTRLRIEFAEDKVNEIVPILFPPSFLNIDDFTGQDRVVVLVHGLEGGKLTYRELAPAFEAHGWFPLQMVYPNDGGIKEPAKFLQGELERLHRRYPQTRWAIVAHSLGGLVAWEALASAKSTPVTDLVTLGTPFAGSSMARFQSDLELADVAVRLMAFDLGAIDTLADGSGEAIELLKPDSQQRRDLLKRSLPPVVRLHLVAGSGGPIKKDEIVKFSGLIERVIERLNPSEQFAAHLRVLASASEVVEGVGDGAVTVRSATAIDHHYSQRVFSRSHTGLLKVNQDNDEVLEWILAQLRKVDAAGSKR</sequence>
<evidence type="ECO:0000256" key="1">
    <source>
        <dbReference type="SAM" id="SignalP"/>
    </source>
</evidence>
<reference evidence="3 4" key="1">
    <citation type="submission" date="2019-02" db="EMBL/GenBank/DDBJ databases">
        <title>Deep-cultivation of Planctomycetes and their phenomic and genomic characterization uncovers novel biology.</title>
        <authorList>
            <person name="Wiegand S."/>
            <person name="Jogler M."/>
            <person name="Boedeker C."/>
            <person name="Pinto D."/>
            <person name="Vollmers J."/>
            <person name="Rivas-Marin E."/>
            <person name="Kohn T."/>
            <person name="Peeters S.H."/>
            <person name="Heuer A."/>
            <person name="Rast P."/>
            <person name="Oberbeckmann S."/>
            <person name="Bunk B."/>
            <person name="Jeske O."/>
            <person name="Meyerdierks A."/>
            <person name="Storesund J.E."/>
            <person name="Kallscheuer N."/>
            <person name="Luecker S."/>
            <person name="Lage O.M."/>
            <person name="Pohl T."/>
            <person name="Merkel B.J."/>
            <person name="Hornburger P."/>
            <person name="Mueller R.-W."/>
            <person name="Bruemmer F."/>
            <person name="Labrenz M."/>
            <person name="Spormann A.M."/>
            <person name="Op Den Camp H."/>
            <person name="Overmann J."/>
            <person name="Amann R."/>
            <person name="Jetten M.S.M."/>
            <person name="Mascher T."/>
            <person name="Medema M.H."/>
            <person name="Devos D.P."/>
            <person name="Kaster A.-K."/>
            <person name="Ovreas L."/>
            <person name="Rohde M."/>
            <person name="Galperin M.Y."/>
            <person name="Jogler C."/>
        </authorList>
    </citation>
    <scope>NUCLEOTIDE SEQUENCE [LARGE SCALE GENOMIC DNA]</scope>
    <source>
        <strain evidence="3 4">Q31b</strain>
    </source>
</reference>
<comment type="caution">
    <text evidence="3">The sequence shown here is derived from an EMBL/GenBank/DDBJ whole genome shotgun (WGS) entry which is preliminary data.</text>
</comment>
<keyword evidence="4" id="KW-1185">Reference proteome</keyword>
<accession>A0A5C6DRU5</accession>
<dbReference type="InterPro" id="IPR029058">
    <property type="entry name" value="AB_hydrolase_fold"/>
</dbReference>
<dbReference type="PANTHER" id="PTHR37946:SF1">
    <property type="entry name" value="SLL1969 PROTEIN"/>
    <property type="match status" value="1"/>
</dbReference>
<dbReference type="SUPFAM" id="SSF53474">
    <property type="entry name" value="alpha/beta-Hydrolases"/>
    <property type="match status" value="1"/>
</dbReference>
<dbReference type="PANTHER" id="PTHR37946">
    <property type="entry name" value="SLL1969 PROTEIN"/>
    <property type="match status" value="1"/>
</dbReference>
<dbReference type="GO" id="GO:0016787">
    <property type="term" value="F:hydrolase activity"/>
    <property type="evidence" value="ECO:0007669"/>
    <property type="project" value="UniProtKB-KW"/>
</dbReference>
<proteinExistence type="predicted"/>
<feature type="domain" description="AB hydrolase-1" evidence="2">
    <location>
        <begin position="124"/>
        <end position="223"/>
    </location>
</feature>
<feature type="chain" id="PRO_5022664241" evidence="1">
    <location>
        <begin position="20"/>
        <end position="393"/>
    </location>
</feature>
<dbReference type="Proteomes" id="UP000315471">
    <property type="component" value="Unassembled WGS sequence"/>
</dbReference>
<evidence type="ECO:0000313" key="3">
    <source>
        <dbReference type="EMBL" id="TWU37479.1"/>
    </source>
</evidence>
<dbReference type="RefSeq" id="WP_146601473.1">
    <property type="nucleotide sequence ID" value="NZ_SJPY01000007.1"/>
</dbReference>
<dbReference type="AlphaFoldDB" id="A0A5C6DRU5"/>
<feature type="signal peptide" evidence="1">
    <location>
        <begin position="1"/>
        <end position="19"/>
    </location>
</feature>
<dbReference type="Pfam" id="PF00561">
    <property type="entry name" value="Abhydrolase_1"/>
    <property type="match status" value="1"/>
</dbReference>
<dbReference type="EMBL" id="SJPY01000007">
    <property type="protein sequence ID" value="TWU37479.1"/>
    <property type="molecule type" value="Genomic_DNA"/>
</dbReference>
<dbReference type="OrthoDB" id="556502at2"/>
<keyword evidence="1" id="KW-0732">Signal</keyword>
<dbReference type="Gene3D" id="3.40.50.1820">
    <property type="entry name" value="alpha/beta hydrolase"/>
    <property type="match status" value="1"/>
</dbReference>
<evidence type="ECO:0000259" key="2">
    <source>
        <dbReference type="Pfam" id="PF00561"/>
    </source>
</evidence>
<gene>
    <name evidence="3" type="ORF">Q31b_42670</name>
</gene>
<protein>
    <submittedName>
        <fullName evidence="3">Alpha/beta hydrolase family protein</fullName>
    </submittedName>
</protein>
<organism evidence="3 4">
    <name type="scientific">Novipirellula aureliae</name>
    <dbReference type="NCBI Taxonomy" id="2527966"/>
    <lineage>
        <taxon>Bacteria</taxon>
        <taxon>Pseudomonadati</taxon>
        <taxon>Planctomycetota</taxon>
        <taxon>Planctomycetia</taxon>
        <taxon>Pirellulales</taxon>
        <taxon>Pirellulaceae</taxon>
        <taxon>Novipirellula</taxon>
    </lineage>
</organism>
<name>A0A5C6DRU5_9BACT</name>
<dbReference type="InterPro" id="IPR000073">
    <property type="entry name" value="AB_hydrolase_1"/>
</dbReference>